<dbReference type="InterPro" id="IPR018323">
    <property type="entry name" value="OM_lipoprot_carrier_LolA_Pbac"/>
</dbReference>
<dbReference type="Gene3D" id="2.50.20.10">
    <property type="entry name" value="Lipoprotein localisation LolA/LolB/LppX"/>
    <property type="match status" value="1"/>
</dbReference>
<name>A0A916U4A9_9BURK</name>
<dbReference type="NCBIfam" id="NF000661">
    <property type="entry name" value="PRK00031.1-3"/>
    <property type="match status" value="1"/>
</dbReference>
<comment type="subcellular location">
    <subcellularLocation>
        <location evidence="1 10">Periplasm</location>
    </subcellularLocation>
</comment>
<evidence type="ECO:0000256" key="4">
    <source>
        <dbReference type="ARBA" id="ARBA00014035"/>
    </source>
</evidence>
<protein>
    <recommendedName>
        <fullName evidence="4 10">Outer-membrane lipoprotein carrier protein</fullName>
    </recommendedName>
</protein>
<dbReference type="PANTHER" id="PTHR35869">
    <property type="entry name" value="OUTER-MEMBRANE LIPOPROTEIN CARRIER PROTEIN"/>
    <property type="match status" value="1"/>
</dbReference>
<comment type="caution">
    <text evidence="11">The sequence shown here is derived from an EMBL/GenBank/DDBJ whole genome shotgun (WGS) entry which is preliminary data.</text>
</comment>
<comment type="subunit">
    <text evidence="3 10">Monomer.</text>
</comment>
<evidence type="ECO:0000256" key="2">
    <source>
        <dbReference type="ARBA" id="ARBA00007615"/>
    </source>
</evidence>
<evidence type="ECO:0000256" key="6">
    <source>
        <dbReference type="ARBA" id="ARBA00022729"/>
    </source>
</evidence>
<dbReference type="NCBIfam" id="TIGR00547">
    <property type="entry name" value="lolA"/>
    <property type="match status" value="1"/>
</dbReference>
<dbReference type="Proteomes" id="UP000637423">
    <property type="component" value="Unassembled WGS sequence"/>
</dbReference>
<organism evidence="11 12">
    <name type="scientific">Undibacterium terreum</name>
    <dbReference type="NCBI Taxonomy" id="1224302"/>
    <lineage>
        <taxon>Bacteria</taxon>
        <taxon>Pseudomonadati</taxon>
        <taxon>Pseudomonadota</taxon>
        <taxon>Betaproteobacteria</taxon>
        <taxon>Burkholderiales</taxon>
        <taxon>Oxalobacteraceae</taxon>
        <taxon>Undibacterium</taxon>
    </lineage>
</organism>
<keyword evidence="7 10" id="KW-0574">Periplasm</keyword>
<dbReference type="GO" id="GO:0042597">
    <property type="term" value="C:periplasmic space"/>
    <property type="evidence" value="ECO:0007669"/>
    <property type="project" value="UniProtKB-SubCell"/>
</dbReference>
<dbReference type="HAMAP" id="MF_00240">
    <property type="entry name" value="LolA"/>
    <property type="match status" value="1"/>
</dbReference>
<reference evidence="11" key="2">
    <citation type="submission" date="2020-09" db="EMBL/GenBank/DDBJ databases">
        <authorList>
            <person name="Sun Q."/>
            <person name="Zhou Y."/>
        </authorList>
    </citation>
    <scope>NUCLEOTIDE SEQUENCE</scope>
    <source>
        <strain evidence="11">CGMCC 1.10998</strain>
    </source>
</reference>
<feature type="signal peptide" evidence="10">
    <location>
        <begin position="1"/>
        <end position="27"/>
    </location>
</feature>
<keyword evidence="11" id="KW-0449">Lipoprotein</keyword>
<dbReference type="EMBL" id="BMED01000001">
    <property type="protein sequence ID" value="GGC58325.1"/>
    <property type="molecule type" value="Genomic_DNA"/>
</dbReference>
<proteinExistence type="inferred from homology"/>
<dbReference type="CDD" id="cd16325">
    <property type="entry name" value="LolA"/>
    <property type="match status" value="1"/>
</dbReference>
<dbReference type="SUPFAM" id="SSF89392">
    <property type="entry name" value="Prokaryotic lipoproteins and lipoprotein localization factors"/>
    <property type="match status" value="1"/>
</dbReference>
<evidence type="ECO:0000313" key="12">
    <source>
        <dbReference type="Proteomes" id="UP000637423"/>
    </source>
</evidence>
<evidence type="ECO:0000256" key="5">
    <source>
        <dbReference type="ARBA" id="ARBA00022448"/>
    </source>
</evidence>
<evidence type="ECO:0000256" key="1">
    <source>
        <dbReference type="ARBA" id="ARBA00004418"/>
    </source>
</evidence>
<dbReference type="RefSeq" id="WP_371874476.1">
    <property type="nucleotide sequence ID" value="NZ_BMED01000001.1"/>
</dbReference>
<dbReference type="Pfam" id="PF03548">
    <property type="entry name" value="LolA"/>
    <property type="match status" value="1"/>
</dbReference>
<comment type="similarity">
    <text evidence="2 10">Belongs to the LolA family.</text>
</comment>
<evidence type="ECO:0000256" key="10">
    <source>
        <dbReference type="HAMAP-Rule" id="MF_00240"/>
    </source>
</evidence>
<accession>A0A916U4A9</accession>
<dbReference type="GO" id="GO:0044874">
    <property type="term" value="P:lipoprotein localization to outer membrane"/>
    <property type="evidence" value="ECO:0007669"/>
    <property type="project" value="UniProtKB-UniRule"/>
</dbReference>
<dbReference type="GO" id="GO:0042953">
    <property type="term" value="P:lipoprotein transport"/>
    <property type="evidence" value="ECO:0007669"/>
    <property type="project" value="InterPro"/>
</dbReference>
<dbReference type="InterPro" id="IPR004564">
    <property type="entry name" value="OM_lipoprot_carrier_LolA-like"/>
</dbReference>
<keyword evidence="6 10" id="KW-0732">Signal</keyword>
<sequence precursor="true">MKKSNLFKKIATIAAIGALVLPMLAQASGMEQFKSFVANTKSAKGEFSQQIVKMVDGQTKMSKTSTGTFQFARPGKFIWSYLKPYEQLLQADGDKLFIYDKDLNQVTIKKLGDALGSSPAAILFGSSDLEKNFTLKEVGPKQGLEWFEAIPKSKDSNFDHIGIGMKDGAPMALELRDSFGQISLITLKNVEKNPVLKADQFKFVVPAGADVFQQ</sequence>
<dbReference type="InterPro" id="IPR029046">
    <property type="entry name" value="LolA/LolB/LppX"/>
</dbReference>
<evidence type="ECO:0000256" key="7">
    <source>
        <dbReference type="ARBA" id="ARBA00022764"/>
    </source>
</evidence>
<evidence type="ECO:0000256" key="9">
    <source>
        <dbReference type="ARBA" id="ARBA00023186"/>
    </source>
</evidence>
<dbReference type="AlphaFoldDB" id="A0A916U4A9"/>
<keyword evidence="8 10" id="KW-0653">Protein transport</keyword>
<feature type="chain" id="PRO_5038194390" description="Outer-membrane lipoprotein carrier protein" evidence="10">
    <location>
        <begin position="28"/>
        <end position="214"/>
    </location>
</feature>
<evidence type="ECO:0000313" key="11">
    <source>
        <dbReference type="EMBL" id="GGC58325.1"/>
    </source>
</evidence>
<keyword evidence="9 10" id="KW-0143">Chaperone</keyword>
<evidence type="ECO:0000256" key="3">
    <source>
        <dbReference type="ARBA" id="ARBA00011245"/>
    </source>
</evidence>
<gene>
    <name evidence="10 11" type="primary">lolA</name>
    <name evidence="11" type="ORF">GCM10011396_01470</name>
</gene>
<evidence type="ECO:0000256" key="8">
    <source>
        <dbReference type="ARBA" id="ARBA00022927"/>
    </source>
</evidence>
<dbReference type="PANTHER" id="PTHR35869:SF1">
    <property type="entry name" value="OUTER-MEMBRANE LIPOPROTEIN CARRIER PROTEIN"/>
    <property type="match status" value="1"/>
</dbReference>
<reference evidence="11" key="1">
    <citation type="journal article" date="2014" name="Int. J. Syst. Evol. Microbiol.">
        <title>Complete genome sequence of Corynebacterium casei LMG S-19264T (=DSM 44701T), isolated from a smear-ripened cheese.</title>
        <authorList>
            <consortium name="US DOE Joint Genome Institute (JGI-PGF)"/>
            <person name="Walter F."/>
            <person name="Albersmeier A."/>
            <person name="Kalinowski J."/>
            <person name="Ruckert C."/>
        </authorList>
    </citation>
    <scope>NUCLEOTIDE SEQUENCE</scope>
    <source>
        <strain evidence="11">CGMCC 1.10998</strain>
    </source>
</reference>
<comment type="function">
    <text evidence="10">Participates in the translocation of lipoproteins from the inner membrane to the outer membrane. Only forms a complex with a lipoprotein if the residue after the N-terminal Cys is not an aspartate (The Asp acts as a targeting signal to indicate that the lipoprotein should stay in the inner membrane).</text>
</comment>
<keyword evidence="12" id="KW-1185">Reference proteome</keyword>
<keyword evidence="5 10" id="KW-0813">Transport</keyword>